<dbReference type="InterPro" id="IPR011993">
    <property type="entry name" value="PH-like_dom_sf"/>
</dbReference>
<reference evidence="1" key="2">
    <citation type="submission" date="2025-08" db="UniProtKB">
        <authorList>
            <consortium name="Ensembl"/>
        </authorList>
    </citation>
    <scope>IDENTIFICATION</scope>
</reference>
<sequence>NLEVGWVSISRWTVPQTETCSVFSFFQSKDKMMRGSRRGCVRLRGAVIGIDDEDDSTFTITVDQKTFHFQGELTEEIVFFSCNRFHLYLMDDFKCLATEQRK</sequence>
<proteinExistence type="predicted"/>
<keyword evidence="2" id="KW-1185">Reference proteome</keyword>
<dbReference type="GeneTree" id="ENSGT00940000154690"/>
<name>A0A803YSB9_MELGA</name>
<dbReference type="Proteomes" id="UP000001645">
    <property type="component" value="Chromosome 10"/>
</dbReference>
<evidence type="ECO:0000313" key="1">
    <source>
        <dbReference type="Ensembl" id="ENSMGAP00000034667.1"/>
    </source>
</evidence>
<reference evidence="1" key="3">
    <citation type="submission" date="2025-09" db="UniProtKB">
        <authorList>
            <consortium name="Ensembl"/>
        </authorList>
    </citation>
    <scope>IDENTIFICATION</scope>
</reference>
<dbReference type="AlphaFoldDB" id="A0A803YSB9"/>
<evidence type="ECO:0000313" key="2">
    <source>
        <dbReference type="Proteomes" id="UP000001645"/>
    </source>
</evidence>
<dbReference type="Gene3D" id="2.30.29.30">
    <property type="entry name" value="Pleckstrin-homology domain (PH domain)/Phosphotyrosine-binding domain (PTB)"/>
    <property type="match status" value="1"/>
</dbReference>
<dbReference type="Ensembl" id="ENSMGAT00000035105.1">
    <property type="protein sequence ID" value="ENSMGAP00000034667.1"/>
    <property type="gene ID" value="ENSMGAG00000019881.1"/>
</dbReference>
<accession>A0A803YSB9</accession>
<reference evidence="1 2" key="1">
    <citation type="journal article" date="2010" name="PLoS Biol.">
        <title>Multi-platform next-generation sequencing of the domestic turkey (Meleagris gallopavo): genome assembly and analysis.</title>
        <authorList>
            <person name="Dalloul R.A."/>
            <person name="Long J.A."/>
            <person name="Zimin A.V."/>
            <person name="Aslam L."/>
            <person name="Beal K."/>
            <person name="Blomberg L.A."/>
            <person name="Bouffard P."/>
            <person name="Burt D.W."/>
            <person name="Crasta O."/>
            <person name="Crooijmans R.P."/>
            <person name="Cooper K."/>
            <person name="Coulombe R.A."/>
            <person name="De S."/>
            <person name="Delany M.E."/>
            <person name="Dodgson J.B."/>
            <person name="Dong J.J."/>
            <person name="Evans C."/>
            <person name="Frederickson K.M."/>
            <person name="Flicek P."/>
            <person name="Florea L."/>
            <person name="Folkerts O."/>
            <person name="Groenen M.A."/>
            <person name="Harkins T.T."/>
            <person name="Herrero J."/>
            <person name="Hoffmann S."/>
            <person name="Megens H.J."/>
            <person name="Jiang A."/>
            <person name="de Jong P."/>
            <person name="Kaiser P."/>
            <person name="Kim H."/>
            <person name="Kim K.W."/>
            <person name="Kim S."/>
            <person name="Langenberger D."/>
            <person name="Lee M.K."/>
            <person name="Lee T."/>
            <person name="Mane S."/>
            <person name="Marcais G."/>
            <person name="Marz M."/>
            <person name="McElroy A.P."/>
            <person name="Modise T."/>
            <person name="Nefedov M."/>
            <person name="Notredame C."/>
            <person name="Paton I.R."/>
            <person name="Payne W.S."/>
            <person name="Pertea G."/>
            <person name="Prickett D."/>
            <person name="Puiu D."/>
            <person name="Qioa D."/>
            <person name="Raineri E."/>
            <person name="Ruffier M."/>
            <person name="Salzberg S.L."/>
            <person name="Schatz M.C."/>
            <person name="Scheuring C."/>
            <person name="Schmidt C.J."/>
            <person name="Schroeder S."/>
            <person name="Searle S.M."/>
            <person name="Smith E.J."/>
            <person name="Smith J."/>
            <person name="Sonstegard T.S."/>
            <person name="Stadler P.F."/>
            <person name="Tafer H."/>
            <person name="Tu Z.J."/>
            <person name="Van Tassell C.P."/>
            <person name="Vilella A.J."/>
            <person name="Williams K.P."/>
            <person name="Yorke J.A."/>
            <person name="Zhang L."/>
            <person name="Zhang H.B."/>
            <person name="Zhang X."/>
            <person name="Zhang Y."/>
            <person name="Reed K.M."/>
        </authorList>
    </citation>
    <scope>NUCLEOTIDE SEQUENCE [LARGE SCALE GENOMIC DNA]</scope>
</reference>
<dbReference type="InParanoid" id="A0A803YSB9"/>
<organism evidence="1 2">
    <name type="scientific">Meleagris gallopavo</name>
    <name type="common">Wild turkey</name>
    <dbReference type="NCBI Taxonomy" id="9103"/>
    <lineage>
        <taxon>Eukaryota</taxon>
        <taxon>Metazoa</taxon>
        <taxon>Chordata</taxon>
        <taxon>Craniata</taxon>
        <taxon>Vertebrata</taxon>
        <taxon>Euteleostomi</taxon>
        <taxon>Archelosauria</taxon>
        <taxon>Archosauria</taxon>
        <taxon>Dinosauria</taxon>
        <taxon>Saurischia</taxon>
        <taxon>Theropoda</taxon>
        <taxon>Coelurosauria</taxon>
        <taxon>Aves</taxon>
        <taxon>Neognathae</taxon>
        <taxon>Galloanserae</taxon>
        <taxon>Galliformes</taxon>
        <taxon>Phasianidae</taxon>
        <taxon>Meleagridinae</taxon>
        <taxon>Meleagris</taxon>
    </lineage>
</organism>
<protein>
    <submittedName>
        <fullName evidence="1">Uncharacterized protein</fullName>
    </submittedName>
</protein>